<organism evidence="1">
    <name type="scientific">marine sediment metagenome</name>
    <dbReference type="NCBI Taxonomy" id="412755"/>
    <lineage>
        <taxon>unclassified sequences</taxon>
        <taxon>metagenomes</taxon>
        <taxon>ecological metagenomes</taxon>
    </lineage>
</organism>
<sequence length="127" mass="14938">MKHESLIQTQCINFLVNKGWHVIRINSGSHTRKTGDKKRYIAYYRQFSCHLDIMGANAKKTYSSAGMTDLLAFKNNRVLQIETKKPHGMQRMTQMTFETITNKHGNDYYIIRDISELRKLLRELKND</sequence>
<evidence type="ECO:0008006" key="2">
    <source>
        <dbReference type="Google" id="ProtNLM"/>
    </source>
</evidence>
<dbReference type="GO" id="GO:0003676">
    <property type="term" value="F:nucleic acid binding"/>
    <property type="evidence" value="ECO:0007669"/>
    <property type="project" value="InterPro"/>
</dbReference>
<reference evidence="1" key="1">
    <citation type="journal article" date="2015" name="Nature">
        <title>Complex archaea that bridge the gap between prokaryotes and eukaryotes.</title>
        <authorList>
            <person name="Spang A."/>
            <person name="Saw J.H."/>
            <person name="Jorgensen S.L."/>
            <person name="Zaremba-Niedzwiedzka K."/>
            <person name="Martijn J."/>
            <person name="Lind A.E."/>
            <person name="van Eijk R."/>
            <person name="Schleper C."/>
            <person name="Guy L."/>
            <person name="Ettema T.J."/>
        </authorList>
    </citation>
    <scope>NUCLEOTIDE SEQUENCE</scope>
</reference>
<gene>
    <name evidence="1" type="ORF">LCGC14_0342470</name>
</gene>
<accession>A0A0F9TD82</accession>
<evidence type="ECO:0000313" key="1">
    <source>
        <dbReference type="EMBL" id="KKN79230.1"/>
    </source>
</evidence>
<dbReference type="InterPro" id="IPR011856">
    <property type="entry name" value="tRNA_endonuc-like_dom_sf"/>
</dbReference>
<comment type="caution">
    <text evidence="1">The sequence shown here is derived from an EMBL/GenBank/DDBJ whole genome shotgun (WGS) entry which is preliminary data.</text>
</comment>
<protein>
    <recommendedName>
        <fullName evidence="2">VRR-NUC domain-containing protein</fullName>
    </recommendedName>
</protein>
<proteinExistence type="predicted"/>
<dbReference type="EMBL" id="LAZR01000251">
    <property type="protein sequence ID" value="KKN79230.1"/>
    <property type="molecule type" value="Genomic_DNA"/>
</dbReference>
<name>A0A0F9TD82_9ZZZZ</name>
<dbReference type="Gene3D" id="3.40.1350.10">
    <property type="match status" value="1"/>
</dbReference>
<dbReference type="AlphaFoldDB" id="A0A0F9TD82"/>